<dbReference type="AlphaFoldDB" id="A0A3A5M4U5"/>
<evidence type="ECO:0008006" key="4">
    <source>
        <dbReference type="Google" id="ProtNLM"/>
    </source>
</evidence>
<keyword evidence="3" id="KW-1185">Reference proteome</keyword>
<reference evidence="2 3" key="1">
    <citation type="submission" date="2018-09" db="EMBL/GenBank/DDBJ databases">
        <title>Novel species of Arthrobacter.</title>
        <authorList>
            <person name="Liu Q."/>
            <person name="Xin Y.-H."/>
        </authorList>
    </citation>
    <scope>NUCLEOTIDE SEQUENCE [LARGE SCALE GENOMIC DNA]</scope>
    <source>
        <strain evidence="2 3">Hz2</strain>
    </source>
</reference>
<evidence type="ECO:0000313" key="3">
    <source>
        <dbReference type="Proteomes" id="UP000272560"/>
    </source>
</evidence>
<evidence type="ECO:0000256" key="1">
    <source>
        <dbReference type="SAM" id="MobiDB-lite"/>
    </source>
</evidence>
<dbReference type="Pfam" id="PF18986">
    <property type="entry name" value="DUF5719"/>
    <property type="match status" value="1"/>
</dbReference>
<comment type="caution">
    <text evidence="2">The sequence shown here is derived from an EMBL/GenBank/DDBJ whole genome shotgun (WGS) entry which is preliminary data.</text>
</comment>
<dbReference type="InterPro" id="IPR043777">
    <property type="entry name" value="DUF5719"/>
</dbReference>
<gene>
    <name evidence="2" type="ORF">D6T63_07050</name>
</gene>
<feature type="compositionally biased region" description="Basic residues" evidence="1">
    <location>
        <begin position="1"/>
        <end position="10"/>
    </location>
</feature>
<dbReference type="RefSeq" id="WP_120148293.1">
    <property type="nucleotide sequence ID" value="NZ_QZVT01000003.1"/>
</dbReference>
<proteinExistence type="predicted"/>
<protein>
    <recommendedName>
        <fullName evidence="4">Large extracellular alpha-helical protein</fullName>
    </recommendedName>
</protein>
<feature type="compositionally biased region" description="Low complexity" evidence="1">
    <location>
        <begin position="30"/>
        <end position="41"/>
    </location>
</feature>
<evidence type="ECO:0000313" key="2">
    <source>
        <dbReference type="EMBL" id="RJT80948.1"/>
    </source>
</evidence>
<name>A0A3A5M4U5_9MICC</name>
<feature type="region of interest" description="Disordered" evidence="1">
    <location>
        <begin position="1"/>
        <end position="41"/>
    </location>
</feature>
<dbReference type="OrthoDB" id="3264966at2"/>
<accession>A0A3A5M4U5</accession>
<organism evidence="2 3">
    <name type="scientific">Arthrobacter cheniae</name>
    <dbReference type="NCBI Taxonomy" id="1258888"/>
    <lineage>
        <taxon>Bacteria</taxon>
        <taxon>Bacillati</taxon>
        <taxon>Actinomycetota</taxon>
        <taxon>Actinomycetes</taxon>
        <taxon>Micrococcales</taxon>
        <taxon>Micrococcaceae</taxon>
        <taxon>Arthrobacter</taxon>
    </lineage>
</organism>
<sequence>MTWGRKNNRRDRKEQDVAVAPDAPAPGAPAPDVQDAPALDSPADAAIAARAVARDKAAGTGAGARPRTGLGAAAGAATGIVLLAATAAIASGAVTDALAGPPAAALTVPAAAVPAGDYSAVCPSTPRLIEAAVEGADPQFSPASSTARTTVSSVVLSDLSATLTGSGLLPVGGGEPLSVTQPFAPESSLAADAPASSGEDGLTNRIAGVSRGVRVDAPSMFRAQPQGGVTPVAAAMTTYTATDGDLRGLAATGCQVPSNDFWLLGASTTVGQSSILILTNPTGTPATVTLELQGQDGPIEAAGLRGQLVAAGETRRIVLAGLAGNQDHVAVRVRSDGGRITGVVQQSVLRGLTPGGVELLSPSAPAGVTQVVPGVVIQDPATARRVREQEGYGTAAPELQVLVPGSSDAVLDIKVYGPDGEVDLPDGGVATAPAGSVTAVPLAFLPEGNYTVAVTSDVSVVAAARVTRGVDDGEPVDLAGAPSAVRLGSDHAMALAEGVDSALVLGAPTGRGEVTLTPVAADGVLGEPVVIGIAGGTSVTVPSTSLGRSAAAVVINATGDPVYGAQTMTLPGAGAGISVASVAAGATGPQSIPVELGY</sequence>
<dbReference type="Proteomes" id="UP000272560">
    <property type="component" value="Unassembled WGS sequence"/>
</dbReference>
<dbReference type="EMBL" id="QZVT01000003">
    <property type="protein sequence ID" value="RJT80948.1"/>
    <property type="molecule type" value="Genomic_DNA"/>
</dbReference>